<name>A0ABU0J0E5_9HYPH</name>
<dbReference type="EMBL" id="JAUSVX010000001">
    <property type="protein sequence ID" value="MDQ0467738.1"/>
    <property type="molecule type" value="Genomic_DNA"/>
</dbReference>
<feature type="signal peptide" evidence="1">
    <location>
        <begin position="1"/>
        <end position="23"/>
    </location>
</feature>
<keyword evidence="1" id="KW-0732">Signal</keyword>
<dbReference type="Proteomes" id="UP001242480">
    <property type="component" value="Unassembled WGS sequence"/>
</dbReference>
<evidence type="ECO:0000256" key="1">
    <source>
        <dbReference type="SAM" id="SignalP"/>
    </source>
</evidence>
<evidence type="ECO:0000313" key="2">
    <source>
        <dbReference type="EMBL" id="MDQ0467738.1"/>
    </source>
</evidence>
<proteinExistence type="predicted"/>
<evidence type="ECO:0000313" key="3">
    <source>
        <dbReference type="Proteomes" id="UP001242480"/>
    </source>
</evidence>
<keyword evidence="3" id="KW-1185">Reference proteome</keyword>
<organism evidence="2 3">
    <name type="scientific">Labrys wisconsinensis</name>
    <dbReference type="NCBI Taxonomy" id="425677"/>
    <lineage>
        <taxon>Bacteria</taxon>
        <taxon>Pseudomonadati</taxon>
        <taxon>Pseudomonadota</taxon>
        <taxon>Alphaproteobacteria</taxon>
        <taxon>Hyphomicrobiales</taxon>
        <taxon>Xanthobacteraceae</taxon>
        <taxon>Labrys</taxon>
    </lineage>
</organism>
<protein>
    <submittedName>
        <fullName evidence="2">Uncharacterized protein</fullName>
    </submittedName>
</protein>
<dbReference type="RefSeq" id="WP_307267817.1">
    <property type="nucleotide sequence ID" value="NZ_JAUSVX010000001.1"/>
</dbReference>
<sequence>MHGLVLAALAVLVSLTAAASLNAATIGKANSTNCVMLIGGEIVQGDFEKFVTIGKLLLPGDDGESTRRNTVCLASSGGSLSEGVKFAKYFYDNGIGTVIDDGQECYSACAIMFMMGTATGAEVSFANRKLHVGGKLGFHRPYLRISPGESIDSSAMQIAYDAAFSSALDLIAVANSKSPWSSQPMMKSDLVQRMLQHVGNDMFMIDTVDKVGRWDIEVFGSSEPSLLSEEQAFYACENSLQWQNGLTKGDITYSNVSDGPNGKRRSQSLSKETRQAVYQVEGLASGYAMESCVISRKKGTIFGCGIDEYSDARLGQGDCDHSNFADRSSSLKAISVFNPATKLEDLRTGQAVVAVQSGAARCFVIKGSQITDNEPCLVIHVGDAKVRGRASTITHFVWPSGSKTVLVQSGTSFEINGVSTGKRTVAERGDCYLNSATLNDFCVLTSPN</sequence>
<feature type="chain" id="PRO_5046666712" evidence="1">
    <location>
        <begin position="24"/>
        <end position="448"/>
    </location>
</feature>
<accession>A0ABU0J0E5</accession>
<gene>
    <name evidence="2" type="ORF">QO011_000733</name>
</gene>
<comment type="caution">
    <text evidence="2">The sequence shown here is derived from an EMBL/GenBank/DDBJ whole genome shotgun (WGS) entry which is preliminary data.</text>
</comment>
<reference evidence="2 3" key="1">
    <citation type="submission" date="2023-07" db="EMBL/GenBank/DDBJ databases">
        <title>Genomic Encyclopedia of Type Strains, Phase IV (KMG-IV): sequencing the most valuable type-strain genomes for metagenomic binning, comparative biology and taxonomic classification.</title>
        <authorList>
            <person name="Goeker M."/>
        </authorList>
    </citation>
    <scope>NUCLEOTIDE SEQUENCE [LARGE SCALE GENOMIC DNA]</scope>
    <source>
        <strain evidence="2 3">DSM 19619</strain>
    </source>
</reference>